<dbReference type="EMBL" id="JX649910">
    <property type="protein sequence ID" value="AGC72717.1"/>
    <property type="molecule type" value="Genomic_DNA"/>
</dbReference>
<dbReference type="InterPro" id="IPR011777">
    <property type="entry name" value="Geranylgeranyl_Rdtase_fam"/>
</dbReference>
<name>L7VU41_9BACT</name>
<dbReference type="PRINTS" id="PR00420">
    <property type="entry name" value="RNGMNOXGNASE"/>
</dbReference>
<proteinExistence type="predicted"/>
<dbReference type="PANTHER" id="PTHR42685">
    <property type="entry name" value="GERANYLGERANYL DIPHOSPHATE REDUCTASE"/>
    <property type="match status" value="1"/>
</dbReference>
<dbReference type="AlphaFoldDB" id="L7VU41"/>
<dbReference type="PANTHER" id="PTHR42685:SF22">
    <property type="entry name" value="CONDITIONED MEDIUM FACTOR RECEPTOR 1"/>
    <property type="match status" value="1"/>
</dbReference>
<accession>L7VU41</accession>
<evidence type="ECO:0000313" key="2">
    <source>
        <dbReference type="EMBL" id="AGC72717.1"/>
    </source>
</evidence>
<dbReference type="GO" id="GO:0016628">
    <property type="term" value="F:oxidoreductase activity, acting on the CH-CH group of donors, NAD or NADP as acceptor"/>
    <property type="evidence" value="ECO:0007669"/>
    <property type="project" value="InterPro"/>
</dbReference>
<evidence type="ECO:0000259" key="1">
    <source>
        <dbReference type="Pfam" id="PF01494"/>
    </source>
</evidence>
<reference evidence="2" key="1">
    <citation type="submission" date="2012-09" db="EMBL/GenBank/DDBJ databases">
        <title>Metagenomic Characterization of a Microbial Community in Wastewater Detects High Levels of Antibiotic Resistance.</title>
        <authorList>
            <person name="Abrams M."/>
            <person name="Caldwell A."/>
            <person name="Vandaei E."/>
            <person name="Lee W."/>
            <person name="Perrott J."/>
            <person name="Khan S.Y."/>
            <person name="Ta J."/>
            <person name="Romero D."/>
            <person name="Nguyen V."/>
            <person name="Pourmand N."/>
            <person name="Ouverney C.C."/>
        </authorList>
    </citation>
    <scope>NUCLEOTIDE SEQUENCE</scope>
</reference>
<dbReference type="InterPro" id="IPR002938">
    <property type="entry name" value="FAD-bd"/>
</dbReference>
<sequence>MTEGMLNTEVLIVGAGPAGSAAAITLARAGVDVALIDKSSFPRDKTCGDGLTTDALRILEDLGLDPSDVPTWKAGDTCWIRSPSGATTPFQMPSERGTFLATAQRLHLDDALVEMARTAGARICDGHRLISATQSSERVVAQVEGIGTITANYVIGADGMWSSLRKELTPSAGSGGGSGVGTSRNGDTYLGEWHAFRQYFSNVAAAAATDLWIFFEADLVPGYFWSFPLPDGRANVGFGIQRTPETRTKDMKVLWKDLLDRPHIREVLGPDAIPEDTHKAWPIPARIDQMVTSTGRALFVGDAVGACDVMSGEGIAQALVTGIRAGESILDGADPTEVRRLYDRAARHELLADHRMSALLVRGLSSERGANWATAIAARNDWTRRNFARWLFEDYPRALIATPRRWRKGVISKPGAYRETA</sequence>
<dbReference type="InterPro" id="IPR050407">
    <property type="entry name" value="Geranylgeranyl_reductase"/>
</dbReference>
<dbReference type="Gene3D" id="3.50.50.60">
    <property type="entry name" value="FAD/NAD(P)-binding domain"/>
    <property type="match status" value="1"/>
</dbReference>
<dbReference type="GO" id="GO:0071949">
    <property type="term" value="F:FAD binding"/>
    <property type="evidence" value="ECO:0007669"/>
    <property type="project" value="InterPro"/>
</dbReference>
<dbReference type="Pfam" id="PF01494">
    <property type="entry name" value="FAD_binding_3"/>
    <property type="match status" value="1"/>
</dbReference>
<organism evidence="2">
    <name type="scientific">uncultured bacterium A1Q1_fos_2111</name>
    <dbReference type="NCBI Taxonomy" id="1256563"/>
    <lineage>
        <taxon>Bacteria</taxon>
        <taxon>environmental samples</taxon>
    </lineage>
</organism>
<feature type="domain" description="FAD-binding" evidence="1">
    <location>
        <begin position="8"/>
        <end position="315"/>
    </location>
</feature>
<dbReference type="InterPro" id="IPR036188">
    <property type="entry name" value="FAD/NAD-bd_sf"/>
</dbReference>
<dbReference type="NCBIfam" id="TIGR02032">
    <property type="entry name" value="GG-red-SF"/>
    <property type="match status" value="1"/>
</dbReference>
<protein>
    <submittedName>
        <fullName evidence="2">Putative electron transfer oxidoreductase</fullName>
    </submittedName>
</protein>
<dbReference type="SUPFAM" id="SSF51905">
    <property type="entry name" value="FAD/NAD(P)-binding domain"/>
    <property type="match status" value="1"/>
</dbReference>